<dbReference type="Gene3D" id="2.30.30.140">
    <property type="match status" value="1"/>
</dbReference>
<evidence type="ECO:0000259" key="3">
    <source>
        <dbReference type="PROSITE" id="PS51283"/>
    </source>
</evidence>
<dbReference type="InterPro" id="IPR035927">
    <property type="entry name" value="DUSP-like_sf"/>
</dbReference>
<dbReference type="Gene3D" id="3.90.70.10">
    <property type="entry name" value="Cysteine proteinases"/>
    <property type="match status" value="2"/>
</dbReference>
<dbReference type="PROSITE" id="PS50235">
    <property type="entry name" value="USP_3"/>
    <property type="match status" value="1"/>
</dbReference>
<dbReference type="InterPro" id="IPR028889">
    <property type="entry name" value="USP"/>
</dbReference>
<feature type="compositionally biased region" description="Pro residues" evidence="1">
    <location>
        <begin position="29"/>
        <end position="42"/>
    </location>
</feature>
<dbReference type="GO" id="GO:0004843">
    <property type="term" value="F:cysteine-type deubiquitinase activity"/>
    <property type="evidence" value="ECO:0007669"/>
    <property type="project" value="InterPro"/>
</dbReference>
<name>A0A4D9D1X4_9STRA</name>
<dbReference type="SUPFAM" id="SSF54001">
    <property type="entry name" value="Cysteine proteinases"/>
    <property type="match status" value="1"/>
</dbReference>
<reference evidence="4 5" key="1">
    <citation type="submission" date="2019-01" db="EMBL/GenBank/DDBJ databases">
        <title>Nuclear Genome Assembly of the Microalgal Biofuel strain Nannochloropsis salina CCMP1776.</title>
        <authorList>
            <person name="Hovde B."/>
        </authorList>
    </citation>
    <scope>NUCLEOTIDE SEQUENCE [LARGE SCALE GENOMIC DNA]</scope>
    <source>
        <strain evidence="4 5">CCMP1776</strain>
    </source>
</reference>
<dbReference type="PROSITE" id="PS00973">
    <property type="entry name" value="USP_2"/>
    <property type="match status" value="1"/>
</dbReference>
<dbReference type="CDD" id="cd02674">
    <property type="entry name" value="Peptidase_C19R"/>
    <property type="match status" value="1"/>
</dbReference>
<feature type="domain" description="DUSP" evidence="3">
    <location>
        <begin position="40"/>
        <end position="179"/>
    </location>
</feature>
<dbReference type="InterPro" id="IPR001394">
    <property type="entry name" value="Peptidase_C19_UCH"/>
</dbReference>
<dbReference type="Proteomes" id="UP000355283">
    <property type="component" value="Unassembled WGS sequence"/>
</dbReference>
<evidence type="ECO:0000313" key="4">
    <source>
        <dbReference type="EMBL" id="TFJ85552.1"/>
    </source>
</evidence>
<evidence type="ECO:0000259" key="2">
    <source>
        <dbReference type="PROSITE" id="PS50235"/>
    </source>
</evidence>
<dbReference type="InterPro" id="IPR018200">
    <property type="entry name" value="USP_CS"/>
</dbReference>
<feature type="domain" description="USP" evidence="2">
    <location>
        <begin position="589"/>
        <end position="1301"/>
    </location>
</feature>
<dbReference type="Pfam" id="PF06337">
    <property type="entry name" value="DUSP"/>
    <property type="match status" value="1"/>
</dbReference>
<feature type="region of interest" description="Disordered" evidence="1">
    <location>
        <begin position="921"/>
        <end position="964"/>
    </location>
</feature>
<feature type="region of interest" description="Disordered" evidence="1">
    <location>
        <begin position="1"/>
        <end position="46"/>
    </location>
</feature>
<dbReference type="PANTHER" id="PTHR21646">
    <property type="entry name" value="UBIQUITIN CARBOXYL-TERMINAL HYDROLASE"/>
    <property type="match status" value="1"/>
</dbReference>
<feature type="region of interest" description="Disordered" evidence="1">
    <location>
        <begin position="824"/>
        <end position="861"/>
    </location>
</feature>
<evidence type="ECO:0000313" key="5">
    <source>
        <dbReference type="Proteomes" id="UP000355283"/>
    </source>
</evidence>
<dbReference type="EMBL" id="SDOX01000011">
    <property type="protein sequence ID" value="TFJ85552.1"/>
    <property type="molecule type" value="Genomic_DNA"/>
</dbReference>
<dbReference type="InterPro" id="IPR050185">
    <property type="entry name" value="Ub_carboxyl-term_hydrolase"/>
</dbReference>
<accession>A0A4D9D1X4</accession>
<feature type="region of interest" description="Disordered" evidence="1">
    <location>
        <begin position="556"/>
        <end position="582"/>
    </location>
</feature>
<proteinExistence type="predicted"/>
<keyword evidence="5" id="KW-1185">Reference proteome</keyword>
<dbReference type="InterPro" id="IPR038765">
    <property type="entry name" value="Papain-like_cys_pep_sf"/>
</dbReference>
<dbReference type="SMART" id="SM00695">
    <property type="entry name" value="DUSP"/>
    <property type="match status" value="1"/>
</dbReference>
<dbReference type="SUPFAM" id="SSF143791">
    <property type="entry name" value="DUSP-like"/>
    <property type="match status" value="1"/>
</dbReference>
<dbReference type="PROSITE" id="PS00972">
    <property type="entry name" value="USP_1"/>
    <property type="match status" value="1"/>
</dbReference>
<dbReference type="PROSITE" id="PS51283">
    <property type="entry name" value="DUSP"/>
    <property type="match status" value="1"/>
</dbReference>
<dbReference type="InterPro" id="IPR006615">
    <property type="entry name" value="Pept_C19_DUSP"/>
</dbReference>
<gene>
    <name evidence="4" type="ORF">NSK_003061</name>
</gene>
<dbReference type="PANTHER" id="PTHR21646:SF46">
    <property type="entry name" value="UBIQUITIN CARBOXYL-TERMINAL HYDROLASE"/>
    <property type="match status" value="1"/>
</dbReference>
<feature type="compositionally biased region" description="Basic and acidic residues" evidence="1">
    <location>
        <begin position="846"/>
        <end position="861"/>
    </location>
</feature>
<feature type="region of interest" description="Disordered" evidence="1">
    <location>
        <begin position="504"/>
        <end position="538"/>
    </location>
</feature>
<sequence>MNHARAAFESGGEGYNGSVGTEKFEKELPPAPPGGAPSPPPVAEQRRRVRAAIEETQALRVGDTWYPIASSWWQRWKRYVEYDGEDSTSGGHQALHPGRIDNTDLVHKDRKRRWCERNESVHKPAGCEEEDETREGFEKVLELRKGVLQNVDFALLPATAYKLLKEWYSGGPDLPRSVITIGRGSVAENRVSLFPYVVEVTSGDSTYDCGTARERHCGQMVVESATPASQFVQDVCQLVGIEIKFAELYSVPMVGQDVEAESTEEAEGGKEPMGPCKHPPNERVLGSFNTLDLIGHASKGNKTSHGNKLDVLSDRDGADELVRPQIPAKTSSSADSHNGAVPEMKHISKMYSEEQTVEDIFYGETAACVFVETLAWRFALKKGDALDAHDRERWFDSVVVERLETNGQGVPRVRIHFRCWEDRWDTEKEVTSRALLPLHTKSPDWRQFYVGMPVELRHHNLWFQATVTQVDEKERKILVRRKSGEVSEVWKPFASEDVCRPGVHLPEAAPRSAPSADASPAPSSRPSSSTAPSLSASSAFGAGKGRVLGTGVAVGERDGWASGNPSGRPGSGYVPGSGTRTESSLPGVVGLSNLGNTCFMNSMLQCLSHTGVLTDFFLSGKHEGQINEDNPLGKQGVLARTYAKLLKDMWSGRFTSMYPTEFKRVISQYAPQFAGYQQHDSQELMNFLLDGLHEDLNRVRQKPYMPVRDYAGEPDAQFAGECWARHLARNDSVVIDHCQGQYKSHLTCPRCGHESITFDPYMSLTLPLPVTSMIRVAFTFHAWPLGKHRPLYVAASLPATATANELKQWIAKNLCAAYACRDPRAASPGRSKHEILAEEEEEEEDGLPHKSRLPDERKHMGDGLSMSLREEKGEEVGLGGQSSFAISLADVLDRRIVGEFKDTDGVDELARTTVTLHAFQLQHAPAPPPPPRASTNSWLSGKREASPSPPRLCGRKSPAPAPGLVRKEDFRKGEEVFVLATCVFGRARPTTTFAFASKTYERFGPLLRFTLSSLQATTRDVHARVWAATERFLREEGDAEAMEEEEEKEGRREEERAAVARRLPYRLYLAKATGDVVGEEVLDDGSPFDVQALKGRVLMAAFEASMFEKWVVKEEADRTDPHASVQRHRLDGRTGEERARKPIYLKQCLEKFSEREQLAETDPWYCPKCKDHVSAFKKMDVWSLPDVLILHLKRFSYVQGLYSGPTREKIEDLVHFPVEGLDMRDVMRGHVDEDAPPLYDLYAVSEHSGGLGGGHYTAVAKNFRDHRWYTFNDSLVSPVNEKDVESTLVTSRAYVLFYKRRRGTLKWAGARLPSS</sequence>
<dbReference type="OrthoDB" id="292964at2759"/>
<comment type="caution">
    <text evidence="4">The sequence shown here is derived from an EMBL/GenBank/DDBJ whole genome shotgun (WGS) entry which is preliminary data.</text>
</comment>
<evidence type="ECO:0000256" key="1">
    <source>
        <dbReference type="SAM" id="MobiDB-lite"/>
    </source>
</evidence>
<dbReference type="Pfam" id="PF00443">
    <property type="entry name" value="UCH"/>
    <property type="match status" value="1"/>
</dbReference>
<protein>
    <submittedName>
        <fullName evidence="4">Uncharacterized protein</fullName>
    </submittedName>
</protein>
<organism evidence="4 5">
    <name type="scientific">Nannochloropsis salina CCMP1776</name>
    <dbReference type="NCBI Taxonomy" id="1027361"/>
    <lineage>
        <taxon>Eukaryota</taxon>
        <taxon>Sar</taxon>
        <taxon>Stramenopiles</taxon>
        <taxon>Ochrophyta</taxon>
        <taxon>Eustigmatophyceae</taxon>
        <taxon>Eustigmatales</taxon>
        <taxon>Monodopsidaceae</taxon>
        <taxon>Microchloropsis</taxon>
        <taxon>Microchloropsis salina</taxon>
    </lineage>
</organism>
<dbReference type="Gene3D" id="3.30.2230.10">
    <property type="entry name" value="DUSP-like"/>
    <property type="match status" value="1"/>
</dbReference>
<dbReference type="GO" id="GO:0016579">
    <property type="term" value="P:protein deubiquitination"/>
    <property type="evidence" value="ECO:0007669"/>
    <property type="project" value="InterPro"/>
</dbReference>
<feature type="region of interest" description="Disordered" evidence="1">
    <location>
        <begin position="259"/>
        <end position="278"/>
    </location>
</feature>
<feature type="compositionally biased region" description="Low complexity" evidence="1">
    <location>
        <begin position="508"/>
        <end position="538"/>
    </location>
</feature>